<evidence type="ECO:0000256" key="1">
    <source>
        <dbReference type="ARBA" id="ARBA00001941"/>
    </source>
</evidence>
<evidence type="ECO:0000313" key="11">
    <source>
        <dbReference type="Proteomes" id="UP001519308"/>
    </source>
</evidence>
<reference evidence="10 11" key="1">
    <citation type="submission" date="2021-03" db="EMBL/GenBank/DDBJ databases">
        <title>Genomic Encyclopedia of Type Strains, Phase IV (KMG-IV): sequencing the most valuable type-strain genomes for metagenomic binning, comparative biology and taxonomic classification.</title>
        <authorList>
            <person name="Goeker M."/>
        </authorList>
    </citation>
    <scope>NUCLEOTIDE SEQUENCE [LARGE SCALE GENOMIC DNA]</scope>
    <source>
        <strain evidence="10 11">DSM 28650</strain>
    </source>
</reference>
<dbReference type="EMBL" id="JAGGLL010000004">
    <property type="protein sequence ID" value="MBP2021009.1"/>
    <property type="molecule type" value="Genomic_DNA"/>
</dbReference>
<name>A0ABS4JZP6_9CLOT</name>
<dbReference type="InterPro" id="IPR052170">
    <property type="entry name" value="M29_Exopeptidase"/>
</dbReference>
<dbReference type="GO" id="GO:0004177">
    <property type="term" value="F:aminopeptidase activity"/>
    <property type="evidence" value="ECO:0007669"/>
    <property type="project" value="UniProtKB-KW"/>
</dbReference>
<dbReference type="RefSeq" id="WP_021284482.1">
    <property type="nucleotide sequence ID" value="NZ_JAGGLL010000004.1"/>
</dbReference>
<evidence type="ECO:0000256" key="9">
    <source>
        <dbReference type="ARBA" id="ARBA00023049"/>
    </source>
</evidence>
<keyword evidence="8 10" id="KW-0378">Hydrolase</keyword>
<dbReference type="Pfam" id="PF02073">
    <property type="entry name" value="Peptidase_M29"/>
    <property type="match status" value="1"/>
</dbReference>
<comment type="cofactor">
    <cofactor evidence="1">
        <name>Co(2+)</name>
        <dbReference type="ChEBI" id="CHEBI:48828"/>
    </cofactor>
</comment>
<evidence type="ECO:0000256" key="4">
    <source>
        <dbReference type="ARBA" id="ARBA00008236"/>
    </source>
</evidence>
<proteinExistence type="inferred from homology"/>
<dbReference type="SUPFAM" id="SSF144052">
    <property type="entry name" value="Thermophilic metalloprotease-like"/>
    <property type="match status" value="1"/>
</dbReference>
<dbReference type="PRINTS" id="PR00919">
    <property type="entry name" value="THERMOPTASE"/>
</dbReference>
<evidence type="ECO:0000313" key="10">
    <source>
        <dbReference type="EMBL" id="MBP2021009.1"/>
    </source>
</evidence>
<accession>A0ABS4JZP6</accession>
<keyword evidence="9" id="KW-0482">Metalloprotease</keyword>
<evidence type="ECO:0000256" key="2">
    <source>
        <dbReference type="ARBA" id="ARBA00001946"/>
    </source>
</evidence>
<dbReference type="InterPro" id="IPR035097">
    <property type="entry name" value="M29_N-terminal"/>
</dbReference>
<evidence type="ECO:0000256" key="8">
    <source>
        <dbReference type="ARBA" id="ARBA00022801"/>
    </source>
</evidence>
<comment type="similarity">
    <text evidence="4">Belongs to the peptidase M29 family.</text>
</comment>
<gene>
    <name evidence="10" type="ORF">J2Z44_000793</name>
</gene>
<keyword evidence="5 10" id="KW-0031">Aminopeptidase</keyword>
<keyword evidence="6" id="KW-0645">Protease</keyword>
<dbReference type="InterPro" id="IPR000787">
    <property type="entry name" value="Peptidase_M29"/>
</dbReference>
<evidence type="ECO:0000256" key="7">
    <source>
        <dbReference type="ARBA" id="ARBA00022723"/>
    </source>
</evidence>
<keyword evidence="7" id="KW-0479">Metal-binding</keyword>
<protein>
    <submittedName>
        <fullName evidence="10">Aminopeptidase</fullName>
        <ecNumber evidence="10">3.4.11.-</ecNumber>
    </submittedName>
</protein>
<comment type="cofactor">
    <cofactor evidence="3">
        <name>Zn(2+)</name>
        <dbReference type="ChEBI" id="CHEBI:29105"/>
    </cofactor>
</comment>
<evidence type="ECO:0000256" key="3">
    <source>
        <dbReference type="ARBA" id="ARBA00001947"/>
    </source>
</evidence>
<dbReference type="Proteomes" id="UP001519308">
    <property type="component" value="Unassembled WGS sequence"/>
</dbReference>
<dbReference type="Gene3D" id="3.40.1830.10">
    <property type="entry name" value="Thermophilic metalloprotease (M29)"/>
    <property type="match status" value="1"/>
</dbReference>
<evidence type="ECO:0000256" key="6">
    <source>
        <dbReference type="ARBA" id="ARBA00022670"/>
    </source>
</evidence>
<comment type="caution">
    <text evidence="10">The sequence shown here is derived from an EMBL/GenBank/DDBJ whole genome shotgun (WGS) entry which is preliminary data.</text>
</comment>
<dbReference type="PANTHER" id="PTHR34448">
    <property type="entry name" value="AMINOPEPTIDASE"/>
    <property type="match status" value="1"/>
</dbReference>
<comment type="cofactor">
    <cofactor evidence="2">
        <name>Mg(2+)</name>
        <dbReference type="ChEBI" id="CHEBI:18420"/>
    </cofactor>
</comment>
<keyword evidence="11" id="KW-1185">Reference proteome</keyword>
<dbReference type="PANTHER" id="PTHR34448:SF3">
    <property type="entry name" value="AMINOPEPTIDASE AMPS"/>
    <property type="match status" value="1"/>
</dbReference>
<dbReference type="EC" id="3.4.11.-" evidence="10"/>
<sequence length="409" mass="45947">MNKDFLKKYATLAVKTGINLQKNQILVIMSPIECAPFTRMIMEEAYDAGAKEVIVHWGDEQSAKIRFMKGPDEIFETMPQWQIDSYMHYAEQGAGFLSISASNPELLKDVNPDRIAKSQKTRSMALKQFNARLMSNQNSWSIVSIPTEGWASKVFPGVSSEESIEKLWDAIFKIVRVDQEDPVLAWENHKKNLKEKMDYLNGKNFKALHFKNLKGTDLHLELPENHLWVGGAENNERGVEFIANMPTEEVFSMPKKTGVNGIVYSSKPLNYGGNLIDNFSITFKDGRIVDFTAETGYDTLKHLVGTDEGSHYLGEVALVPYNSPISNSGIIFYNTLYDENASCHLAIGRAYSLCIKDGEKMSEEELEKAGGNYSLAHVDFMIGTEDLSIIGIDEAGNESYVFQNGNWAF</sequence>
<organism evidence="10 11">
    <name type="scientific">Clostridium punense</name>
    <dbReference type="NCBI Taxonomy" id="1054297"/>
    <lineage>
        <taxon>Bacteria</taxon>
        <taxon>Bacillati</taxon>
        <taxon>Bacillota</taxon>
        <taxon>Clostridia</taxon>
        <taxon>Eubacteriales</taxon>
        <taxon>Clostridiaceae</taxon>
        <taxon>Clostridium</taxon>
    </lineage>
</organism>
<evidence type="ECO:0000256" key="5">
    <source>
        <dbReference type="ARBA" id="ARBA00022438"/>
    </source>
</evidence>